<keyword evidence="10" id="KW-1185">Reference proteome</keyword>
<comment type="similarity">
    <text evidence="2">Belongs to the acyltransferase 3 family.</text>
</comment>
<dbReference type="PANTHER" id="PTHR40074:SF2">
    <property type="entry name" value="O-ACETYLTRANSFERASE WECH"/>
    <property type="match status" value="1"/>
</dbReference>
<feature type="transmembrane region" description="Helical" evidence="7">
    <location>
        <begin position="235"/>
        <end position="251"/>
    </location>
</feature>
<keyword evidence="5 7" id="KW-1133">Transmembrane helix</keyword>
<organism evidence="9 10">
    <name type="scientific">Anaeromicropila populeti</name>
    <dbReference type="NCBI Taxonomy" id="37658"/>
    <lineage>
        <taxon>Bacteria</taxon>
        <taxon>Bacillati</taxon>
        <taxon>Bacillota</taxon>
        <taxon>Clostridia</taxon>
        <taxon>Lachnospirales</taxon>
        <taxon>Lachnospiraceae</taxon>
        <taxon>Anaeromicropila</taxon>
    </lineage>
</organism>
<dbReference type="Proteomes" id="UP000199659">
    <property type="component" value="Unassembled WGS sequence"/>
</dbReference>
<sequence>MNQSEKNHAIDCMRTIAAFLVICVHLPFPEPVGSKVILFAQIAVPFFLVICGYFCYREEESEFIVRLKRQIKKIFILFLIANILYVAVAVIAEHTSAGNLIWFRQHYLTKQNLFDFLIYNQSPFGDHLWYLGSLLYALIIMYVLCKIKISKYALFFAPVLLGCYIYLANTGDLEFYIYRNCLIVTLPYFMMGCLIRRYEKKFLPKIHGLVFVGLVVVLSITNILEFYYYQTLARTFVSAELLIYMLVLLLLKYPRLGKGSVVEAIGAKYSLFIYIFHMMPVLYLYKGVHTTPDWFDYCAPVIVFVFSLLVAVIQSVNSGEKYS</sequence>
<feature type="transmembrane region" description="Helical" evidence="7">
    <location>
        <begin position="175"/>
        <end position="195"/>
    </location>
</feature>
<keyword evidence="9" id="KW-0012">Acyltransferase</keyword>
<dbReference type="GO" id="GO:0005886">
    <property type="term" value="C:plasma membrane"/>
    <property type="evidence" value="ECO:0007669"/>
    <property type="project" value="UniProtKB-SubCell"/>
</dbReference>
<evidence type="ECO:0000313" key="9">
    <source>
        <dbReference type="EMBL" id="SFR76723.1"/>
    </source>
</evidence>
<dbReference type="STRING" id="37658.SAMN05661086_01568"/>
<name>A0A1I6JCK3_9FIRM</name>
<feature type="transmembrane region" description="Helical" evidence="7">
    <location>
        <begin position="271"/>
        <end position="288"/>
    </location>
</feature>
<evidence type="ECO:0000256" key="3">
    <source>
        <dbReference type="ARBA" id="ARBA00022475"/>
    </source>
</evidence>
<evidence type="ECO:0000256" key="2">
    <source>
        <dbReference type="ARBA" id="ARBA00007400"/>
    </source>
</evidence>
<keyword evidence="4 7" id="KW-0812">Transmembrane</keyword>
<dbReference type="InterPro" id="IPR002656">
    <property type="entry name" value="Acyl_transf_3_dom"/>
</dbReference>
<keyword evidence="9" id="KW-0808">Transferase</keyword>
<dbReference type="AlphaFoldDB" id="A0A1I6JCK3"/>
<evidence type="ECO:0000313" key="10">
    <source>
        <dbReference type="Proteomes" id="UP000199659"/>
    </source>
</evidence>
<proteinExistence type="inferred from homology"/>
<evidence type="ECO:0000256" key="4">
    <source>
        <dbReference type="ARBA" id="ARBA00022692"/>
    </source>
</evidence>
<evidence type="ECO:0000259" key="8">
    <source>
        <dbReference type="Pfam" id="PF01757"/>
    </source>
</evidence>
<dbReference type="Pfam" id="PF01757">
    <property type="entry name" value="Acyl_transf_3"/>
    <property type="match status" value="1"/>
</dbReference>
<evidence type="ECO:0000256" key="7">
    <source>
        <dbReference type="SAM" id="Phobius"/>
    </source>
</evidence>
<dbReference type="EMBL" id="FOYZ01000005">
    <property type="protein sequence ID" value="SFR76723.1"/>
    <property type="molecule type" value="Genomic_DNA"/>
</dbReference>
<dbReference type="PANTHER" id="PTHR40074">
    <property type="entry name" value="O-ACETYLTRANSFERASE WECH"/>
    <property type="match status" value="1"/>
</dbReference>
<dbReference type="RefSeq" id="WP_092560134.1">
    <property type="nucleotide sequence ID" value="NZ_FOYZ01000005.1"/>
</dbReference>
<accession>A0A1I6JCK3</accession>
<protein>
    <submittedName>
        <fullName evidence="9">Surface polysaccharide O-acyltransferase, integral membrane enzyme</fullName>
    </submittedName>
</protein>
<gene>
    <name evidence="9" type="ORF">SAMN05661086_01568</name>
</gene>
<feature type="transmembrane region" description="Helical" evidence="7">
    <location>
        <begin position="127"/>
        <end position="145"/>
    </location>
</feature>
<comment type="subcellular location">
    <subcellularLocation>
        <location evidence="1">Cell membrane</location>
        <topology evidence="1">Multi-pass membrane protein</topology>
    </subcellularLocation>
</comment>
<feature type="transmembrane region" description="Helical" evidence="7">
    <location>
        <begin position="74"/>
        <end position="92"/>
    </location>
</feature>
<feature type="transmembrane region" description="Helical" evidence="7">
    <location>
        <begin position="294"/>
        <end position="313"/>
    </location>
</feature>
<evidence type="ECO:0000256" key="6">
    <source>
        <dbReference type="ARBA" id="ARBA00023136"/>
    </source>
</evidence>
<dbReference type="GO" id="GO:0016413">
    <property type="term" value="F:O-acetyltransferase activity"/>
    <property type="evidence" value="ECO:0007669"/>
    <property type="project" value="TreeGrafter"/>
</dbReference>
<feature type="domain" description="Acyltransferase 3" evidence="8">
    <location>
        <begin position="7"/>
        <end position="313"/>
    </location>
</feature>
<dbReference type="OrthoDB" id="9810469at2"/>
<evidence type="ECO:0000256" key="1">
    <source>
        <dbReference type="ARBA" id="ARBA00004651"/>
    </source>
</evidence>
<dbReference type="GO" id="GO:0009246">
    <property type="term" value="P:enterobacterial common antigen biosynthetic process"/>
    <property type="evidence" value="ECO:0007669"/>
    <property type="project" value="TreeGrafter"/>
</dbReference>
<feature type="transmembrane region" description="Helical" evidence="7">
    <location>
        <begin position="152"/>
        <end position="169"/>
    </location>
</feature>
<reference evidence="9 10" key="1">
    <citation type="submission" date="2016-10" db="EMBL/GenBank/DDBJ databases">
        <authorList>
            <person name="de Groot N.N."/>
        </authorList>
    </citation>
    <scope>NUCLEOTIDE SEQUENCE [LARGE SCALE GENOMIC DNA]</scope>
    <source>
        <strain evidence="9 10">743A</strain>
    </source>
</reference>
<evidence type="ECO:0000256" key="5">
    <source>
        <dbReference type="ARBA" id="ARBA00022989"/>
    </source>
</evidence>
<feature type="transmembrane region" description="Helical" evidence="7">
    <location>
        <begin position="34"/>
        <end position="54"/>
    </location>
</feature>
<keyword evidence="6 7" id="KW-0472">Membrane</keyword>
<keyword evidence="3" id="KW-1003">Cell membrane</keyword>
<feature type="transmembrane region" description="Helical" evidence="7">
    <location>
        <begin position="207"/>
        <end position="229"/>
    </location>
</feature>